<organism evidence="1 2">
    <name type="scientific">Panagrolaimus superbus</name>
    <dbReference type="NCBI Taxonomy" id="310955"/>
    <lineage>
        <taxon>Eukaryota</taxon>
        <taxon>Metazoa</taxon>
        <taxon>Ecdysozoa</taxon>
        <taxon>Nematoda</taxon>
        <taxon>Chromadorea</taxon>
        <taxon>Rhabditida</taxon>
        <taxon>Tylenchina</taxon>
        <taxon>Panagrolaimomorpha</taxon>
        <taxon>Panagrolaimoidea</taxon>
        <taxon>Panagrolaimidae</taxon>
        <taxon>Panagrolaimus</taxon>
    </lineage>
</organism>
<dbReference type="InterPro" id="IPR036085">
    <property type="entry name" value="PAZ_dom_sf"/>
</dbReference>
<dbReference type="Gene3D" id="2.170.260.10">
    <property type="entry name" value="paz domain"/>
    <property type="match status" value="1"/>
</dbReference>
<evidence type="ECO:0000313" key="1">
    <source>
        <dbReference type="Proteomes" id="UP000887577"/>
    </source>
</evidence>
<name>A0A914ZG47_9BILA</name>
<keyword evidence="1" id="KW-1185">Reference proteome</keyword>
<accession>A0A914ZG47</accession>
<dbReference type="Proteomes" id="UP000887577">
    <property type="component" value="Unplaced"/>
</dbReference>
<dbReference type="SUPFAM" id="SSF101690">
    <property type="entry name" value="PAZ domain"/>
    <property type="match status" value="1"/>
</dbReference>
<evidence type="ECO:0000313" key="2">
    <source>
        <dbReference type="WBParaSite" id="PSU_v2.g9256.t1"/>
    </source>
</evidence>
<reference evidence="2" key="1">
    <citation type="submission" date="2022-11" db="UniProtKB">
        <authorList>
            <consortium name="WormBaseParasite"/>
        </authorList>
    </citation>
    <scope>IDENTIFICATION</scope>
</reference>
<sequence>MAHGFSPSFSGDLKLVKSEDGYVNGIKFEAKPGAKAYRNHIRITAVLPDGRERCLTERKSKRDEKKDLPISAHELRVNNLILSDAYDHTHGFGVEGMERVYDNRAMMYTPVSIPCNTIEIPVEKLIHAKGYVTGQKVIVDIRNNDMGFLDLNDRKFFGVTTSTGQEDHELRSFYELLVVQGSLDLKECVAVGSELYISCDQRHQIMYTRGISFINGFKKNARIVQDNGKAVVKLVVDPVDSAFYAQQRLADSFHDVTNGDYSNPRAIEHFFSLYKNVRVFLSFNKSKILPVHGLSKQKLEDIRFDKDGIPTSVMEHFRNEYGFSSRAGEMPALEVRFMNGQHGFYPLDCLEILKCQKVPMFKYTLVSPTLHDDILKVKGFLLEI</sequence>
<protein>
    <submittedName>
        <fullName evidence="2">PAZ domain-containing protein</fullName>
    </submittedName>
</protein>
<dbReference type="AlphaFoldDB" id="A0A914ZG47"/>
<proteinExistence type="predicted"/>
<dbReference type="WBParaSite" id="PSU_v2.g9256.t1">
    <property type="protein sequence ID" value="PSU_v2.g9256.t1"/>
    <property type="gene ID" value="PSU_v2.g9256"/>
</dbReference>